<comment type="cofactor">
    <cofactor evidence="1">
        <name>Mn(2+)</name>
        <dbReference type="ChEBI" id="CHEBI:29035"/>
    </cofactor>
</comment>
<comment type="catalytic activity">
    <reaction evidence="9">
        <text>(R)-malate + NAD(+) = pyruvate + CO2 + NADH</text>
        <dbReference type="Rhea" id="RHEA:18365"/>
        <dbReference type="ChEBI" id="CHEBI:15361"/>
        <dbReference type="ChEBI" id="CHEBI:15588"/>
        <dbReference type="ChEBI" id="CHEBI:16526"/>
        <dbReference type="ChEBI" id="CHEBI:57540"/>
        <dbReference type="ChEBI" id="CHEBI:57945"/>
        <dbReference type="EC" id="1.1.1.83"/>
    </reaction>
</comment>
<keyword evidence="8" id="KW-0464">Manganese</keyword>
<dbReference type="EMBL" id="LGRV01000003">
    <property type="protein sequence ID" value="KOS68858.1"/>
    <property type="molecule type" value="Genomic_DNA"/>
</dbReference>
<dbReference type="PANTHER" id="PTHR43275:SF1">
    <property type="entry name" value="D-MALATE DEHYDROGENASE [DECARBOXYLATING]"/>
    <property type="match status" value="1"/>
</dbReference>
<dbReference type="InterPro" id="IPR050501">
    <property type="entry name" value="ICDH/IPMDH"/>
</dbReference>
<comment type="similarity">
    <text evidence="3">Belongs to the isocitrate and isopropylmalate dehydrogenases family.</text>
</comment>
<keyword evidence="5" id="KW-0479">Metal-binding</keyword>
<name>A0ABR5K270_9BACI</name>
<organism evidence="11 12">
    <name type="scientific">Lysinibacillus contaminans</name>
    <dbReference type="NCBI Taxonomy" id="1293441"/>
    <lineage>
        <taxon>Bacteria</taxon>
        <taxon>Bacillati</taxon>
        <taxon>Bacillota</taxon>
        <taxon>Bacilli</taxon>
        <taxon>Bacillales</taxon>
        <taxon>Bacillaceae</taxon>
        <taxon>Lysinibacillus</taxon>
    </lineage>
</organism>
<proteinExistence type="inferred from homology"/>
<comment type="caution">
    <text evidence="11">The sequence shown here is derived from an EMBL/GenBank/DDBJ whole genome shotgun (WGS) entry which is preliminary data.</text>
</comment>
<evidence type="ECO:0000256" key="8">
    <source>
        <dbReference type="ARBA" id="ARBA00023211"/>
    </source>
</evidence>
<accession>A0ABR5K270</accession>
<dbReference type="SUPFAM" id="SSF53659">
    <property type="entry name" value="Isocitrate/Isopropylmalate dehydrogenase-like"/>
    <property type="match status" value="1"/>
</dbReference>
<dbReference type="InterPro" id="IPR024084">
    <property type="entry name" value="IsoPropMal-DH-like_dom"/>
</dbReference>
<dbReference type="Gene3D" id="3.40.718.10">
    <property type="entry name" value="Isopropylmalate Dehydrogenase"/>
    <property type="match status" value="1"/>
</dbReference>
<keyword evidence="6" id="KW-0560">Oxidoreductase</keyword>
<dbReference type="RefSeq" id="WP_053583711.1">
    <property type="nucleotide sequence ID" value="NZ_LGRV01000003.1"/>
</dbReference>
<dbReference type="EC" id="1.1.1.83" evidence="4"/>
<evidence type="ECO:0000313" key="12">
    <source>
        <dbReference type="Proteomes" id="UP000050668"/>
    </source>
</evidence>
<keyword evidence="7" id="KW-0520">NAD</keyword>
<evidence type="ECO:0000256" key="7">
    <source>
        <dbReference type="ARBA" id="ARBA00023027"/>
    </source>
</evidence>
<feature type="domain" description="Isopropylmalate dehydrogenase-like" evidence="10">
    <location>
        <begin position="6"/>
        <end position="349"/>
    </location>
</feature>
<dbReference type="Proteomes" id="UP000050668">
    <property type="component" value="Unassembled WGS sequence"/>
</dbReference>
<evidence type="ECO:0000256" key="5">
    <source>
        <dbReference type="ARBA" id="ARBA00022723"/>
    </source>
</evidence>
<dbReference type="PROSITE" id="PS00470">
    <property type="entry name" value="IDH_IMDH"/>
    <property type="match status" value="1"/>
</dbReference>
<evidence type="ECO:0000259" key="10">
    <source>
        <dbReference type="SMART" id="SM01329"/>
    </source>
</evidence>
<evidence type="ECO:0000256" key="2">
    <source>
        <dbReference type="ARBA" id="ARBA00001946"/>
    </source>
</evidence>
<reference evidence="12" key="1">
    <citation type="submission" date="2015-07" db="EMBL/GenBank/DDBJ databases">
        <title>Fjat-14205 dsm 2895.</title>
        <authorList>
            <person name="Liu B."/>
            <person name="Wang J."/>
            <person name="Zhu Y."/>
            <person name="Liu G."/>
            <person name="Chen Q."/>
            <person name="Chen Z."/>
            <person name="Lan J."/>
            <person name="Che J."/>
            <person name="Ge C."/>
            <person name="Shi H."/>
            <person name="Pan Z."/>
            <person name="Liu X."/>
        </authorList>
    </citation>
    <scope>NUCLEOTIDE SEQUENCE [LARGE SCALE GENOMIC DNA]</scope>
    <source>
        <strain evidence="12">DSM 25560</strain>
    </source>
</reference>
<comment type="cofactor">
    <cofactor evidence="2">
        <name>Mg(2+)</name>
        <dbReference type="ChEBI" id="CHEBI:18420"/>
    </cofactor>
</comment>
<protein>
    <recommendedName>
        <fullName evidence="4">D-malate dehydrogenase (decarboxylating)</fullName>
        <ecNumber evidence="4">1.1.1.83</ecNumber>
    </recommendedName>
</protein>
<dbReference type="InterPro" id="IPR019818">
    <property type="entry name" value="IsoCit/isopropylmalate_DH_CS"/>
</dbReference>
<dbReference type="InterPro" id="IPR011829">
    <property type="entry name" value="TTC_DH"/>
</dbReference>
<dbReference type="Pfam" id="PF00180">
    <property type="entry name" value="Iso_dh"/>
    <property type="match status" value="1"/>
</dbReference>
<dbReference type="PANTHER" id="PTHR43275">
    <property type="entry name" value="D-MALATE DEHYDROGENASE [DECARBOXYLATING]"/>
    <property type="match status" value="1"/>
</dbReference>
<gene>
    <name evidence="11" type="ORF">AEA09_10110</name>
</gene>
<evidence type="ECO:0000256" key="3">
    <source>
        <dbReference type="ARBA" id="ARBA00007769"/>
    </source>
</evidence>
<dbReference type="SMART" id="SM01329">
    <property type="entry name" value="Iso_dh"/>
    <property type="match status" value="1"/>
</dbReference>
<evidence type="ECO:0000256" key="1">
    <source>
        <dbReference type="ARBA" id="ARBA00001936"/>
    </source>
</evidence>
<keyword evidence="12" id="KW-1185">Reference proteome</keyword>
<sequence length="364" mass="39910">MSKATRIAIIPGDGIGKEVMEEAIKVLGYIEEYDSTLQIEVKIFPWSSDYYLKHGQMMPDDALETLAQYNAILFGAIGDARVPDDVTVWELIMPIRKQFQQYVNFRPIKSLPGISSPLANGGDIDFVIFRENAEGEYSNSGGRIYNNQPQEMTIQNTVMTRIGIEKIVRAACDYAHKNHKTKITSSTKSNAIIHSMKFWDEHTKKTLAKTSPKLQLESIYIDALVAYFVERPQDFEVVVASNLFGDILSDLGSAIVGGLGLSPSANINPEREYPSMFEPVHGSAPDIAGKGIANPIAQIWSLALLFGHIGRPDVEELIVTAIEKVLREGIVKTADIGGRATTKEMGNAICEAIVAMKTSSAGSV</sequence>
<evidence type="ECO:0000256" key="6">
    <source>
        <dbReference type="ARBA" id="ARBA00023002"/>
    </source>
</evidence>
<evidence type="ECO:0000313" key="11">
    <source>
        <dbReference type="EMBL" id="KOS68858.1"/>
    </source>
</evidence>
<evidence type="ECO:0000256" key="4">
    <source>
        <dbReference type="ARBA" id="ARBA00013126"/>
    </source>
</evidence>
<evidence type="ECO:0000256" key="9">
    <source>
        <dbReference type="ARBA" id="ARBA00049301"/>
    </source>
</evidence>
<dbReference type="NCBIfam" id="TIGR02089">
    <property type="entry name" value="TTC"/>
    <property type="match status" value="1"/>
</dbReference>